<proteinExistence type="predicted"/>
<organism evidence="1 2">
    <name type="scientific">Dietzia maris</name>
    <dbReference type="NCBI Taxonomy" id="37915"/>
    <lineage>
        <taxon>Bacteria</taxon>
        <taxon>Bacillati</taxon>
        <taxon>Actinomycetota</taxon>
        <taxon>Actinomycetes</taxon>
        <taxon>Mycobacteriales</taxon>
        <taxon>Dietziaceae</taxon>
        <taxon>Dietzia</taxon>
    </lineage>
</organism>
<dbReference type="EMBL" id="QNTT01000003">
    <property type="protein sequence ID" value="RBA40066.1"/>
    <property type="molecule type" value="Genomic_DNA"/>
</dbReference>
<evidence type="ECO:0000313" key="1">
    <source>
        <dbReference type="EMBL" id="RBA40066.1"/>
    </source>
</evidence>
<dbReference type="AlphaFoldDB" id="A0A365PDA4"/>
<name>A0A365PDA4_9ACTN</name>
<reference evidence="1 2" key="1">
    <citation type="submission" date="2018-06" db="EMBL/GenBank/DDBJ databases">
        <title>Whole genome sequencing of four bacterial strains from South Shetland trench revealing bio-synthetic gene clusters.</title>
        <authorList>
            <person name="Abdel-Mageed W.M."/>
            <person name="Lehri B."/>
            <person name="Jarmusch S.A."/>
            <person name="Miranda K."/>
            <person name="Goodfellow M."/>
            <person name="Jaspars M."/>
            <person name="Karlyshev A.V."/>
        </authorList>
    </citation>
    <scope>NUCLEOTIDE SEQUENCE [LARGE SCALE GENOMIC DNA]</scope>
    <source>
        <strain evidence="1 2">SST1</strain>
    </source>
</reference>
<protein>
    <submittedName>
        <fullName evidence="1">Uncharacterized protein</fullName>
    </submittedName>
</protein>
<dbReference type="Proteomes" id="UP000252187">
    <property type="component" value="Unassembled WGS sequence"/>
</dbReference>
<evidence type="ECO:0000313" key="2">
    <source>
        <dbReference type="Proteomes" id="UP000252187"/>
    </source>
</evidence>
<accession>A0A365PDA4</accession>
<comment type="caution">
    <text evidence="1">The sequence shown here is derived from an EMBL/GenBank/DDBJ whole genome shotgun (WGS) entry which is preliminary data.</text>
</comment>
<gene>
    <name evidence="1" type="ORF">DQ226_01940</name>
</gene>
<sequence>MTVTFTDIRPDVPCEMSGQTLENDRAIAIDVRAEMPTTVDPEFHSPFRSFPWSTFSSDNRFTGVMEKGCGGDYSSNDLMNEFPGGYAEATVYLDVPADVRSSCSSRTGTLRT</sequence>